<dbReference type="GO" id="GO:0140662">
    <property type="term" value="F:ATP-dependent protein folding chaperone"/>
    <property type="evidence" value="ECO:0007669"/>
    <property type="project" value="InterPro"/>
</dbReference>
<dbReference type="PANTHER" id="PTHR14187">
    <property type="entry name" value="ALPHA KINASE/ELONGATION FACTOR 2 KINASE"/>
    <property type="match status" value="1"/>
</dbReference>
<dbReference type="RefSeq" id="XP_018002676.1">
    <property type="nucleotide sequence ID" value="XM_018142114.1"/>
</dbReference>
<dbReference type="OrthoDB" id="2963168at2759"/>
<dbReference type="PANTHER" id="PTHR14187:SF5">
    <property type="entry name" value="HEAT SHOCK 70 KDA PROTEIN 12A"/>
    <property type="match status" value="1"/>
</dbReference>
<dbReference type="GeneID" id="28733994"/>
<accession>A0A0N1H7U7</accession>
<dbReference type="Gene3D" id="3.90.640.10">
    <property type="entry name" value="Actin, Chain A, domain 4"/>
    <property type="match status" value="1"/>
</dbReference>
<dbReference type="PRINTS" id="PR00301">
    <property type="entry name" value="HEATSHOCK70"/>
</dbReference>
<dbReference type="GO" id="GO:0005524">
    <property type="term" value="F:ATP binding"/>
    <property type="evidence" value="ECO:0007669"/>
    <property type="project" value="UniProtKB-KW"/>
</dbReference>
<reference evidence="3 4" key="1">
    <citation type="submission" date="2015-06" db="EMBL/GenBank/DDBJ databases">
        <title>Draft genome of the ant-associated black yeast Phialophora attae CBS 131958.</title>
        <authorList>
            <person name="Moreno L.F."/>
            <person name="Stielow B.J."/>
            <person name="de Hoog S."/>
            <person name="Vicente V.A."/>
            <person name="Weiss V.A."/>
            <person name="de Vries M."/>
            <person name="Cruz L.M."/>
            <person name="Souza E.M."/>
        </authorList>
    </citation>
    <scope>NUCLEOTIDE SEQUENCE [LARGE SCALE GENOMIC DNA]</scope>
    <source>
        <strain evidence="3 4">CBS 131958</strain>
    </source>
</reference>
<evidence type="ECO:0000313" key="3">
    <source>
        <dbReference type="EMBL" id="KPI42713.1"/>
    </source>
</evidence>
<organism evidence="3 4">
    <name type="scientific">Cyphellophora attinorum</name>
    <dbReference type="NCBI Taxonomy" id="1664694"/>
    <lineage>
        <taxon>Eukaryota</taxon>
        <taxon>Fungi</taxon>
        <taxon>Dikarya</taxon>
        <taxon>Ascomycota</taxon>
        <taxon>Pezizomycotina</taxon>
        <taxon>Eurotiomycetes</taxon>
        <taxon>Chaetothyriomycetidae</taxon>
        <taxon>Chaetothyriales</taxon>
        <taxon>Cyphellophoraceae</taxon>
        <taxon>Cyphellophora</taxon>
    </lineage>
</organism>
<dbReference type="InterPro" id="IPR013126">
    <property type="entry name" value="Hsp_70_fam"/>
</dbReference>
<keyword evidence="4" id="KW-1185">Reference proteome</keyword>
<dbReference type="CDD" id="cd10170">
    <property type="entry name" value="ASKHA_NBD_HSP70"/>
    <property type="match status" value="1"/>
</dbReference>
<evidence type="ECO:0000313" key="4">
    <source>
        <dbReference type="Proteomes" id="UP000038010"/>
    </source>
</evidence>
<keyword evidence="2" id="KW-0067">ATP-binding</keyword>
<dbReference type="AlphaFoldDB" id="A0A0N1H7U7"/>
<dbReference type="Gene3D" id="3.30.420.40">
    <property type="match status" value="2"/>
</dbReference>
<dbReference type="SUPFAM" id="SSF53067">
    <property type="entry name" value="Actin-like ATPase domain"/>
    <property type="match status" value="2"/>
</dbReference>
<evidence type="ECO:0000256" key="1">
    <source>
        <dbReference type="ARBA" id="ARBA00022741"/>
    </source>
</evidence>
<evidence type="ECO:0000256" key="2">
    <source>
        <dbReference type="ARBA" id="ARBA00022840"/>
    </source>
</evidence>
<gene>
    <name evidence="3" type="ORF">AB675_2165</name>
</gene>
<dbReference type="EMBL" id="LFJN01000006">
    <property type="protein sequence ID" value="KPI42713.1"/>
    <property type="molecule type" value="Genomic_DNA"/>
</dbReference>
<proteinExistence type="predicted"/>
<name>A0A0N1H7U7_9EURO</name>
<sequence length="568" mass="63141">MGGERDQLVVAVDYGTTTSVVAFGYAAQQDIITVVDEYPNVTSRLTCEVYPTEIVYDSNGTVRIGHQIQQDEPRFQFFKLDLNENRGYEASYVAKKYPNAMAKQPTAQDKSAQEMTTDYLRELHKITQAYISGKLGKAVLATTQVQYVLTVPAMWSDKGKELTRSCARAAGFGARIHLISEPEAAVTHALDAIRNSNLKTGDTFVCCDAGGGTGDLISYTIVSLGNSQPIQVKEAASGTGDLCGSSFVNNKFRQWFIERFHGEPGYDEDALEDAMQEFELLKRDFTGDGDKFVIRVFGLGNIPDKNIKKNRLSLTLAQMETFHSDVVSTLTTLVKSQIKATKSAVKAVLLVGGFGQSEYLKRQIQNVVGPGVEVIQPPKGQVAIARGALLQGFALTNSKPSRVMVGSRVARKAFGVDCMIPFDARLHNSADREWCEYGGYYRVSAVEWFVRKGDELRQERPVTYSFYRYGLQSHGKLKDAADHIQVYDDKGAESPSKYPIPVGTRKHLTIQSKLSSIPVRALRKTTGSDGKKYYHLDYEIRFTFFSAHTEYSLWSDDVCYGKAEAEYE</sequence>
<comment type="caution">
    <text evidence="3">The sequence shown here is derived from an EMBL/GenBank/DDBJ whole genome shotgun (WGS) entry which is preliminary data.</text>
</comment>
<dbReference type="STRING" id="1664694.A0A0N1H7U7"/>
<dbReference type="InterPro" id="IPR043129">
    <property type="entry name" value="ATPase_NBD"/>
</dbReference>
<dbReference type="Pfam" id="PF00012">
    <property type="entry name" value="HSP70"/>
    <property type="match status" value="1"/>
</dbReference>
<dbReference type="Proteomes" id="UP000038010">
    <property type="component" value="Unassembled WGS sequence"/>
</dbReference>
<protein>
    <submittedName>
        <fullName evidence="3">Chaperone protein dnaK</fullName>
    </submittedName>
</protein>
<keyword evidence="1" id="KW-0547">Nucleotide-binding</keyword>
<dbReference type="VEuPathDB" id="FungiDB:AB675_2165"/>